<dbReference type="STRING" id="796925.A0A137NR02"/>
<evidence type="ECO:0000256" key="1">
    <source>
        <dbReference type="SAM" id="MobiDB-lite"/>
    </source>
</evidence>
<name>A0A137NR02_CONC2</name>
<feature type="compositionally biased region" description="Acidic residues" evidence="1">
    <location>
        <begin position="328"/>
        <end position="348"/>
    </location>
</feature>
<gene>
    <name evidence="2" type="ORF">CONCODRAFT_20855</name>
</gene>
<keyword evidence="3" id="KW-1185">Reference proteome</keyword>
<evidence type="ECO:0000313" key="3">
    <source>
        <dbReference type="Proteomes" id="UP000070444"/>
    </source>
</evidence>
<dbReference type="AlphaFoldDB" id="A0A137NR02"/>
<dbReference type="Gene3D" id="1.25.40.10">
    <property type="entry name" value="Tetratricopeptide repeat domain"/>
    <property type="match status" value="2"/>
</dbReference>
<evidence type="ECO:0000313" key="2">
    <source>
        <dbReference type="EMBL" id="KXN65189.1"/>
    </source>
</evidence>
<dbReference type="Proteomes" id="UP000070444">
    <property type="component" value="Unassembled WGS sequence"/>
</dbReference>
<dbReference type="CDD" id="cd24142">
    <property type="entry name" value="ACL4-like"/>
    <property type="match status" value="1"/>
</dbReference>
<dbReference type="InterPro" id="IPR011990">
    <property type="entry name" value="TPR-like_helical_dom_sf"/>
</dbReference>
<feature type="region of interest" description="Disordered" evidence="1">
    <location>
        <begin position="326"/>
        <end position="348"/>
    </location>
</feature>
<reference evidence="2 3" key="1">
    <citation type="journal article" date="2015" name="Genome Biol. Evol.">
        <title>Phylogenomic analyses indicate that early fungi evolved digesting cell walls of algal ancestors of land plants.</title>
        <authorList>
            <person name="Chang Y."/>
            <person name="Wang S."/>
            <person name="Sekimoto S."/>
            <person name="Aerts A.L."/>
            <person name="Choi C."/>
            <person name="Clum A."/>
            <person name="LaButti K.M."/>
            <person name="Lindquist E.A."/>
            <person name="Yee Ngan C."/>
            <person name="Ohm R.A."/>
            <person name="Salamov A.A."/>
            <person name="Grigoriev I.V."/>
            <person name="Spatafora J.W."/>
            <person name="Berbee M.L."/>
        </authorList>
    </citation>
    <scope>NUCLEOTIDE SEQUENCE [LARGE SCALE GENOMIC DNA]</scope>
    <source>
        <strain evidence="2 3">NRRL 28638</strain>
    </source>
</reference>
<accession>A0A137NR02</accession>
<dbReference type="OrthoDB" id="1914839at2759"/>
<organism evidence="2 3">
    <name type="scientific">Conidiobolus coronatus (strain ATCC 28846 / CBS 209.66 / NRRL 28638)</name>
    <name type="common">Delacroixia coronata</name>
    <dbReference type="NCBI Taxonomy" id="796925"/>
    <lineage>
        <taxon>Eukaryota</taxon>
        <taxon>Fungi</taxon>
        <taxon>Fungi incertae sedis</taxon>
        <taxon>Zoopagomycota</taxon>
        <taxon>Entomophthoromycotina</taxon>
        <taxon>Entomophthoromycetes</taxon>
        <taxon>Entomophthorales</taxon>
        <taxon>Ancylistaceae</taxon>
        <taxon>Conidiobolus</taxon>
    </lineage>
</organism>
<dbReference type="OMA" id="ETYMTDL"/>
<proteinExistence type="predicted"/>
<dbReference type="SUPFAM" id="SSF48452">
    <property type="entry name" value="TPR-like"/>
    <property type="match status" value="1"/>
</dbReference>
<protein>
    <submittedName>
        <fullName evidence="2">TPR-like protein</fullName>
    </submittedName>
</protein>
<dbReference type="EMBL" id="KQ964952">
    <property type="protein sequence ID" value="KXN65189.1"/>
    <property type="molecule type" value="Genomic_DNA"/>
</dbReference>
<sequence>MVDLNNLSLSEILEKSRDFITQGDYQSAYQLCQKALELSNRDPIAIELSAVVEMELGLLEEAKQKFLYLVENNNNNNNENEYVNYDLFCNLAQLSMGKESMQYYRSALGLLLNNIDKVQDSSIKLIMEQNLVDVVVSLVELYMTDLVDEADAEQQCEQYLKDGLSLFPKSPELLQTLASVRISQERNPEAMECLRNSMQHWLNNENVHPPAYEMRISLIRLLIELNMLEEAIQVGSGLERENEQDYELWYLLGLVSFLMAEQLANQGDAQLLEDVVKESYICFEKMMRFASIMEDEDKDAEMMQSGEEMRLKLLVEFPYLEGVTIPGSDDEFEGGEGGDMEWTDASDE</sequence>